<sequence>MSLLVGGVVGLVALGAAKVSGVGEGGSQTASAPPSLYMPTAEPTTTPQGFPDPPGRSAPEPSATPSATPTEKPTKKPKPQISLQAFPLQASNGERINLTGTYPGGDGVSLQIQRFEDGAWAVFPVSANVNGGVFATYIYSGRSGENRFRVVDPGSGKASNPVTIAIS</sequence>
<feature type="compositionally biased region" description="Low complexity" evidence="1">
    <location>
        <begin position="57"/>
        <end position="71"/>
    </location>
</feature>
<feature type="region of interest" description="Disordered" evidence="1">
    <location>
        <begin position="21"/>
        <end position="80"/>
    </location>
</feature>
<accession>A0A7G9RF36</accession>
<evidence type="ECO:0000256" key="1">
    <source>
        <dbReference type="SAM" id="MobiDB-lite"/>
    </source>
</evidence>
<dbReference type="AlphaFoldDB" id="A0A7G9RF36"/>
<gene>
    <name evidence="2" type="ORF">H9L09_07630</name>
</gene>
<keyword evidence="3" id="KW-1185">Reference proteome</keyword>
<dbReference type="KEGG" id="nmes:H9L09_07630"/>
<organism evidence="2 3">
    <name type="scientific">Nocardioides mesophilus</name>
    <dbReference type="NCBI Taxonomy" id="433659"/>
    <lineage>
        <taxon>Bacteria</taxon>
        <taxon>Bacillati</taxon>
        <taxon>Actinomycetota</taxon>
        <taxon>Actinomycetes</taxon>
        <taxon>Propionibacteriales</taxon>
        <taxon>Nocardioidaceae</taxon>
        <taxon>Nocardioides</taxon>
    </lineage>
</organism>
<dbReference type="Proteomes" id="UP000515947">
    <property type="component" value="Chromosome"/>
</dbReference>
<evidence type="ECO:0000313" key="3">
    <source>
        <dbReference type="Proteomes" id="UP000515947"/>
    </source>
</evidence>
<name>A0A7G9RF36_9ACTN</name>
<proteinExistence type="predicted"/>
<protein>
    <submittedName>
        <fullName evidence="2">Uncharacterized protein</fullName>
    </submittedName>
</protein>
<dbReference type="EMBL" id="CP060713">
    <property type="protein sequence ID" value="QNN54211.1"/>
    <property type="molecule type" value="Genomic_DNA"/>
</dbReference>
<reference evidence="2 3" key="1">
    <citation type="submission" date="2020-08" db="EMBL/GenBank/DDBJ databases">
        <title>Genome sequence of Nocardioides mesophilus KACC 16243T.</title>
        <authorList>
            <person name="Hyun D.-W."/>
            <person name="Bae J.-W."/>
        </authorList>
    </citation>
    <scope>NUCLEOTIDE SEQUENCE [LARGE SCALE GENOMIC DNA]</scope>
    <source>
        <strain evidence="2 3">KACC 16243</strain>
    </source>
</reference>
<evidence type="ECO:0000313" key="2">
    <source>
        <dbReference type="EMBL" id="QNN54211.1"/>
    </source>
</evidence>
<dbReference type="RefSeq" id="WP_187580051.1">
    <property type="nucleotide sequence ID" value="NZ_CP060713.1"/>
</dbReference>